<dbReference type="PANTHER" id="PTHR43549">
    <property type="entry name" value="MULTIDRUG RESISTANCE PROTEIN YPNP-RELATED"/>
    <property type="match status" value="1"/>
</dbReference>
<evidence type="ECO:0000256" key="7">
    <source>
        <dbReference type="SAM" id="Phobius"/>
    </source>
</evidence>
<keyword evidence="3" id="KW-1003">Cell membrane</keyword>
<dbReference type="EMBL" id="JBDQQU010000007">
    <property type="protein sequence ID" value="MEO3954472.1"/>
    <property type="molecule type" value="Genomic_DNA"/>
</dbReference>
<reference evidence="8 9" key="1">
    <citation type="submission" date="2024-05" db="EMBL/GenBank/DDBJ databases">
        <authorList>
            <person name="De Oliveira J.P."/>
            <person name="Noriler S.A."/>
            <person name="De Oliveira A.G."/>
            <person name="Sipoli D.S."/>
        </authorList>
    </citation>
    <scope>NUCLEOTIDE SEQUENCE [LARGE SCALE GENOMIC DNA]</scope>
    <source>
        <strain evidence="8 9">LABIM186</strain>
    </source>
</reference>
<feature type="transmembrane region" description="Helical" evidence="7">
    <location>
        <begin position="45"/>
        <end position="74"/>
    </location>
</feature>
<feature type="transmembrane region" description="Helical" evidence="7">
    <location>
        <begin position="165"/>
        <end position="185"/>
    </location>
</feature>
<protein>
    <submittedName>
        <fullName evidence="8">MATE family efflux transporter</fullName>
    </submittedName>
</protein>
<evidence type="ECO:0000313" key="9">
    <source>
        <dbReference type="Proteomes" id="UP001438292"/>
    </source>
</evidence>
<comment type="caution">
    <text evidence="8">The sequence shown here is derived from an EMBL/GenBank/DDBJ whole genome shotgun (WGS) entry which is preliminary data.</text>
</comment>
<evidence type="ECO:0000313" key="8">
    <source>
        <dbReference type="EMBL" id="MEO3954472.1"/>
    </source>
</evidence>
<feature type="transmembrane region" description="Helical" evidence="7">
    <location>
        <begin position="12"/>
        <end position="33"/>
    </location>
</feature>
<evidence type="ECO:0000256" key="6">
    <source>
        <dbReference type="ARBA" id="ARBA00023136"/>
    </source>
</evidence>
<dbReference type="PIRSF" id="PIRSF006603">
    <property type="entry name" value="DinF"/>
    <property type="match status" value="1"/>
</dbReference>
<feature type="transmembrane region" description="Helical" evidence="7">
    <location>
        <begin position="135"/>
        <end position="153"/>
    </location>
</feature>
<evidence type="ECO:0000256" key="4">
    <source>
        <dbReference type="ARBA" id="ARBA00022692"/>
    </source>
</evidence>
<feature type="transmembrane region" description="Helical" evidence="7">
    <location>
        <begin position="315"/>
        <end position="337"/>
    </location>
</feature>
<evidence type="ECO:0000256" key="1">
    <source>
        <dbReference type="ARBA" id="ARBA00004429"/>
    </source>
</evidence>
<feature type="transmembrane region" description="Helical" evidence="7">
    <location>
        <begin position="417"/>
        <end position="435"/>
    </location>
</feature>
<dbReference type="PANTHER" id="PTHR43549:SF3">
    <property type="entry name" value="MULTIDRUG RESISTANCE PROTEIN YPNP-RELATED"/>
    <property type="match status" value="1"/>
</dbReference>
<dbReference type="NCBIfam" id="TIGR00797">
    <property type="entry name" value="matE"/>
    <property type="match status" value="1"/>
</dbReference>
<evidence type="ECO:0000256" key="2">
    <source>
        <dbReference type="ARBA" id="ARBA00022448"/>
    </source>
</evidence>
<feature type="transmembrane region" description="Helical" evidence="7">
    <location>
        <begin position="357"/>
        <end position="381"/>
    </location>
</feature>
<dbReference type="Pfam" id="PF01554">
    <property type="entry name" value="MatE"/>
    <property type="match status" value="2"/>
</dbReference>
<feature type="transmembrane region" description="Helical" evidence="7">
    <location>
        <begin position="191"/>
        <end position="214"/>
    </location>
</feature>
<dbReference type="InterPro" id="IPR048279">
    <property type="entry name" value="MdtK-like"/>
</dbReference>
<keyword evidence="5 7" id="KW-1133">Transmembrane helix</keyword>
<dbReference type="InterPro" id="IPR052031">
    <property type="entry name" value="Membrane_Transporter-Flippase"/>
</dbReference>
<dbReference type="InterPro" id="IPR002528">
    <property type="entry name" value="MATE_fam"/>
</dbReference>
<name>A0ABV0H3Y0_9NEIS</name>
<sequence>MKDLTEGAITRHILTMAAPIAIGMIFQALYFLIDLYFIGELGAHALAGVGVAGNAAFLVMALTQVLGVGTVALISQAVGRKDRAEANLIFNQSLMLALLVGLAVLLIGYAAAHAYMVSVSSDSATIAAGRTYLHWYMPGLALQFALVSMGSALRGTGIVQPTLVVQLLSVIINAILAPVLIAGWLTGHPLGVAGAGLASTLSLAAAVAALWFYFHRLEHYVGLERRLLAPRWREWGRILAIGLPAGGEYALMFLFSAVIYWAIRDFGTAAQAAFGAGSRLVQGLILPAMAVAFAAGPIIGQNFGAGRADRVRSCFGSALFLISALMVAVAGGVYWQAGSLIGYFAKDGVVVRYGVQFLQLISWNFIAQGVIFTCSSIFQGLGDTRPALLSSTVRLLAFVAPVMWLVAQGGFAIEQVWHFSIGSTFIQALVSLLLLRRQFSQRLRPAAAFAR</sequence>
<dbReference type="Proteomes" id="UP001438292">
    <property type="component" value="Unassembled WGS sequence"/>
</dbReference>
<keyword evidence="9" id="KW-1185">Reference proteome</keyword>
<gene>
    <name evidence="8" type="ORF">ABH309_08390</name>
</gene>
<feature type="transmembrane region" description="Helical" evidence="7">
    <location>
        <begin position="283"/>
        <end position="303"/>
    </location>
</feature>
<feature type="transmembrane region" description="Helical" evidence="7">
    <location>
        <begin position="235"/>
        <end position="263"/>
    </location>
</feature>
<proteinExistence type="predicted"/>
<feature type="transmembrane region" description="Helical" evidence="7">
    <location>
        <begin position="94"/>
        <end position="115"/>
    </location>
</feature>
<evidence type="ECO:0000256" key="3">
    <source>
        <dbReference type="ARBA" id="ARBA00022475"/>
    </source>
</evidence>
<feature type="transmembrane region" description="Helical" evidence="7">
    <location>
        <begin position="393"/>
        <end position="411"/>
    </location>
</feature>
<dbReference type="GeneID" id="97478597"/>
<keyword evidence="4 7" id="KW-0812">Transmembrane</keyword>
<evidence type="ECO:0000256" key="5">
    <source>
        <dbReference type="ARBA" id="ARBA00022989"/>
    </source>
</evidence>
<comment type="subcellular location">
    <subcellularLocation>
        <location evidence="1">Cell inner membrane</location>
        <topology evidence="1">Multi-pass membrane protein</topology>
    </subcellularLocation>
</comment>
<accession>A0ABV0H3Y0</accession>
<keyword evidence="6 7" id="KW-0472">Membrane</keyword>
<dbReference type="RefSeq" id="WP_166439109.1">
    <property type="nucleotide sequence ID" value="NZ_JAJNRU010000009.1"/>
</dbReference>
<organism evidence="8 9">
    <name type="scientific">Chromobacterium piscinae</name>
    <dbReference type="NCBI Taxonomy" id="686831"/>
    <lineage>
        <taxon>Bacteria</taxon>
        <taxon>Pseudomonadati</taxon>
        <taxon>Pseudomonadota</taxon>
        <taxon>Betaproteobacteria</taxon>
        <taxon>Neisseriales</taxon>
        <taxon>Chromobacteriaceae</taxon>
        <taxon>Chromobacterium</taxon>
    </lineage>
</organism>
<keyword evidence="2" id="KW-0813">Transport</keyword>